<name>A0ABN9KY24_9NEOB</name>
<feature type="region of interest" description="Disordered" evidence="1">
    <location>
        <begin position="30"/>
        <end position="50"/>
    </location>
</feature>
<reference evidence="3" key="1">
    <citation type="submission" date="2023-07" db="EMBL/GenBank/DDBJ databases">
        <authorList>
            <person name="Stuckert A."/>
        </authorList>
    </citation>
    <scope>NUCLEOTIDE SEQUENCE</scope>
</reference>
<dbReference type="EMBL" id="CAUEEQ010005102">
    <property type="protein sequence ID" value="CAJ0928380.1"/>
    <property type="molecule type" value="Genomic_DNA"/>
</dbReference>
<keyword evidence="2" id="KW-0732">Signal</keyword>
<feature type="chain" id="PRO_5046181143" evidence="2">
    <location>
        <begin position="24"/>
        <end position="84"/>
    </location>
</feature>
<organism evidence="3 4">
    <name type="scientific">Ranitomeya imitator</name>
    <name type="common">mimic poison frog</name>
    <dbReference type="NCBI Taxonomy" id="111125"/>
    <lineage>
        <taxon>Eukaryota</taxon>
        <taxon>Metazoa</taxon>
        <taxon>Chordata</taxon>
        <taxon>Craniata</taxon>
        <taxon>Vertebrata</taxon>
        <taxon>Euteleostomi</taxon>
        <taxon>Amphibia</taxon>
        <taxon>Batrachia</taxon>
        <taxon>Anura</taxon>
        <taxon>Neobatrachia</taxon>
        <taxon>Hyloidea</taxon>
        <taxon>Dendrobatidae</taxon>
        <taxon>Dendrobatinae</taxon>
        <taxon>Ranitomeya</taxon>
    </lineage>
</organism>
<evidence type="ECO:0000313" key="4">
    <source>
        <dbReference type="Proteomes" id="UP001176940"/>
    </source>
</evidence>
<proteinExistence type="predicted"/>
<evidence type="ECO:0000313" key="3">
    <source>
        <dbReference type="EMBL" id="CAJ0928380.1"/>
    </source>
</evidence>
<protein>
    <submittedName>
        <fullName evidence="3">Uncharacterized protein</fullName>
    </submittedName>
</protein>
<keyword evidence="4" id="KW-1185">Reference proteome</keyword>
<accession>A0ABN9KY24</accession>
<dbReference type="Proteomes" id="UP001176940">
    <property type="component" value="Unassembled WGS sequence"/>
</dbReference>
<comment type="caution">
    <text evidence="3">The sequence shown here is derived from an EMBL/GenBank/DDBJ whole genome shotgun (WGS) entry which is preliminary data.</text>
</comment>
<evidence type="ECO:0000256" key="1">
    <source>
        <dbReference type="SAM" id="MobiDB-lite"/>
    </source>
</evidence>
<gene>
    <name evidence="3" type="ORF">RIMI_LOCUS3403288</name>
</gene>
<evidence type="ECO:0000256" key="2">
    <source>
        <dbReference type="SAM" id="SignalP"/>
    </source>
</evidence>
<feature type="signal peptide" evidence="2">
    <location>
        <begin position="1"/>
        <end position="23"/>
    </location>
</feature>
<sequence length="84" mass="9495">MKVATIFMLSAVLILIYCLTTQGHHIPEKRHGKSGVARWTQHGESPGSLQGGKKTIICICNHKNGHILSMWLLYGWLQIEELDR</sequence>